<accession>A0A2G8T5S8</accession>
<dbReference type="SUPFAM" id="SSF56935">
    <property type="entry name" value="Porins"/>
    <property type="match status" value="1"/>
</dbReference>
<dbReference type="SUPFAM" id="SSF49452">
    <property type="entry name" value="Starch-binding domain-like"/>
    <property type="match status" value="1"/>
</dbReference>
<dbReference type="InterPro" id="IPR036942">
    <property type="entry name" value="Beta-barrel_TonB_sf"/>
</dbReference>
<keyword evidence="7" id="KW-0675">Receptor</keyword>
<dbReference type="InterPro" id="IPR039426">
    <property type="entry name" value="TonB-dep_rcpt-like"/>
</dbReference>
<evidence type="ECO:0000256" key="5">
    <source>
        <dbReference type="ARBA" id="ARBA00022692"/>
    </source>
</evidence>
<dbReference type="RefSeq" id="WP_099914457.1">
    <property type="nucleotide sequence ID" value="NZ_BMHS01000003.1"/>
</dbReference>
<feature type="signal peptide" evidence="9">
    <location>
        <begin position="1"/>
        <end position="27"/>
    </location>
</feature>
<dbReference type="InterPro" id="IPR037066">
    <property type="entry name" value="Plug_dom_sf"/>
</dbReference>
<proteinExistence type="inferred from homology"/>
<name>A0A2G8T5S8_9BURK</name>
<evidence type="ECO:0000256" key="2">
    <source>
        <dbReference type="ARBA" id="ARBA00009810"/>
    </source>
</evidence>
<dbReference type="Pfam" id="PF25183">
    <property type="entry name" value="OMP_b-brl_4"/>
    <property type="match status" value="1"/>
</dbReference>
<protein>
    <submittedName>
        <fullName evidence="12">Oar protein</fullName>
    </submittedName>
</protein>
<feature type="domain" description="TonB-dependent receptor plug" evidence="10">
    <location>
        <begin position="134"/>
        <end position="226"/>
    </location>
</feature>
<dbReference type="Pfam" id="PF07715">
    <property type="entry name" value="Plug"/>
    <property type="match status" value="1"/>
</dbReference>
<gene>
    <name evidence="12" type="ORF">CR103_02620</name>
</gene>
<dbReference type="Gene3D" id="2.40.170.20">
    <property type="entry name" value="TonB-dependent receptor, beta-barrel domain"/>
    <property type="match status" value="1"/>
</dbReference>
<dbReference type="EMBL" id="PDOB01000002">
    <property type="protein sequence ID" value="PIL41415.1"/>
    <property type="molecule type" value="Genomic_DNA"/>
</dbReference>
<dbReference type="InterPro" id="IPR012910">
    <property type="entry name" value="Plug_dom"/>
</dbReference>
<evidence type="ECO:0000256" key="9">
    <source>
        <dbReference type="SAM" id="SignalP"/>
    </source>
</evidence>
<dbReference type="Proteomes" id="UP000228593">
    <property type="component" value="Unassembled WGS sequence"/>
</dbReference>
<evidence type="ECO:0000256" key="6">
    <source>
        <dbReference type="ARBA" id="ARBA00023136"/>
    </source>
</evidence>
<comment type="subcellular location">
    <subcellularLocation>
        <location evidence="1">Cell outer membrane</location>
        <topology evidence="1">Multi-pass membrane protein</topology>
    </subcellularLocation>
</comment>
<evidence type="ECO:0000313" key="13">
    <source>
        <dbReference type="Proteomes" id="UP000228593"/>
    </source>
</evidence>
<keyword evidence="6" id="KW-0472">Membrane</keyword>
<keyword evidence="8" id="KW-0998">Cell outer membrane</keyword>
<dbReference type="GO" id="GO:0030246">
    <property type="term" value="F:carbohydrate binding"/>
    <property type="evidence" value="ECO:0007669"/>
    <property type="project" value="InterPro"/>
</dbReference>
<dbReference type="OrthoDB" id="9768147at2"/>
<dbReference type="AlphaFoldDB" id="A0A2G8T5S8"/>
<reference evidence="12 13" key="1">
    <citation type="submission" date="2017-10" db="EMBL/GenBank/DDBJ databases">
        <title>Massilia psychrophilum sp. nov., a novel purple-pigmented bacterium isolated from Tianshan glacier, Xinjiang Municipality, China.</title>
        <authorList>
            <person name="Wang H."/>
        </authorList>
    </citation>
    <scope>NUCLEOTIDE SEQUENCE [LARGE SCALE GENOMIC DNA]</scope>
    <source>
        <strain evidence="12 13">JCM 30813</strain>
    </source>
</reference>
<organism evidence="12 13">
    <name type="scientific">Massilia psychrophila</name>
    <dbReference type="NCBI Taxonomy" id="1603353"/>
    <lineage>
        <taxon>Bacteria</taxon>
        <taxon>Pseudomonadati</taxon>
        <taxon>Pseudomonadota</taxon>
        <taxon>Betaproteobacteria</taxon>
        <taxon>Burkholderiales</taxon>
        <taxon>Oxalobacteraceae</taxon>
        <taxon>Telluria group</taxon>
        <taxon>Massilia</taxon>
    </lineage>
</organism>
<evidence type="ECO:0000256" key="1">
    <source>
        <dbReference type="ARBA" id="ARBA00004571"/>
    </source>
</evidence>
<feature type="domain" description="TonB-dependent transporter Oar-like beta-barrel" evidence="11">
    <location>
        <begin position="245"/>
        <end position="1072"/>
    </location>
</feature>
<sequence>MINHKRIQLTKMALALSIALATAPAFAQNTTSAIAGRISGADGKPAAGATVQIVHNESGSVSTVTTDAEGRYNARGLRTGGPFTITITKNGISEKRTDIYTQLAETAAIDATLGAQIQTVTVTGAASRSDKFSRNTMGSGTNIGATELATQASIQRNLQDYARADPRVSQTDKERGEISVAGQNSRYNTITIDGVAVNDTFGLEGNGSPTARQPISIEAIQSVQVNVANYDVTQKGYTGANINAVTKSGTNDVKGGIYYVTRDDRLVGDRYNITSDTYVAAPKFKETTKGGYVSAPLIQDKLFLFALLEESKSSRSAPGFGQVGSNAGTTVPITQSSIDSARAIGQSRYGLDLGTTAVPEGAQFVSREQMIKLDYNINDNHRASVRYSKTSQADPIYPGFSATGVTLASQFYNQGKSIETIVGQVLSDWTPNFSTEFKYSTRDYDSMPTNSTRLPAISLQLSGPLPAGAAPGTPVGNRFINAGTESSRHLNVLRNDTRDLYAGGTWTRGDHEIKFGSDYTSTKIYNAFLQNINGNYTFGCRDDVTYTSAGLAGFKCATGSTAQIEAAVLENFSRGRPSSYTVQQAVAGGTLANAVAQFALQDTGVFVQDTWNVNKSLTLTGGVRVDYNGVTGRPLANSAAAAPMVAGNATTGVRQSGGFGYDNTQTIDGQKLVQPRIGFNLKLPTERTMQLRGGVGLFQGAAAAVWMSNQFSNPGVASRIITCSGTGATKCPTADNTFSTNPDSQPSVVGATPASNVDFLDPNFHQPAVWKANIAFDTELPWQNIVFSAEFLHTKNKDAIYYESLNLGAPTRIGTDGRNLYYNAGGYRASCYVASNGTVTITPNCVTSKALSNLSYGNVMLAKGTDLGSANVGTVSFSRPLSKGYGWSIAATKTTSTEVSSLTSSVSTSNWNGRSVFNPNENTATNSSYLVKDRINALFNFQKKFFSTYNTRFGVFYEGRSGKPFSWTVNNDLNGDGLGGNDRMYIPKAFGSGDVLFAGDSATSHGNEQKFWDVVNANKVLSRSAGGIVGRNTDFSPWTNSIDLRISQEIPGLFARNKASFSLDFLNFGNLLNKKWGRINEVGFQSNGGLARSFVDYVGTDAATGKYIYAVRPQVENLDVRQAKGESQWAVQATFKYDF</sequence>
<evidence type="ECO:0000256" key="7">
    <source>
        <dbReference type="ARBA" id="ARBA00023170"/>
    </source>
</evidence>
<evidence type="ECO:0000259" key="11">
    <source>
        <dbReference type="Pfam" id="PF25183"/>
    </source>
</evidence>
<dbReference type="Gene3D" id="2.170.130.10">
    <property type="entry name" value="TonB-dependent receptor, plug domain"/>
    <property type="match status" value="1"/>
</dbReference>
<dbReference type="InterPro" id="IPR013784">
    <property type="entry name" value="Carb-bd-like_fold"/>
</dbReference>
<keyword evidence="13" id="KW-1185">Reference proteome</keyword>
<dbReference type="GO" id="GO:0015344">
    <property type="term" value="F:siderophore uptake transmembrane transporter activity"/>
    <property type="evidence" value="ECO:0007669"/>
    <property type="project" value="TreeGrafter"/>
</dbReference>
<keyword evidence="9" id="KW-0732">Signal</keyword>
<evidence type="ECO:0000256" key="4">
    <source>
        <dbReference type="ARBA" id="ARBA00022452"/>
    </source>
</evidence>
<dbReference type="Pfam" id="PF13620">
    <property type="entry name" value="CarboxypepD_reg"/>
    <property type="match status" value="1"/>
</dbReference>
<dbReference type="GO" id="GO:0009279">
    <property type="term" value="C:cell outer membrane"/>
    <property type="evidence" value="ECO:0007669"/>
    <property type="project" value="UniProtKB-SubCell"/>
</dbReference>
<dbReference type="GO" id="GO:0044718">
    <property type="term" value="P:siderophore transmembrane transport"/>
    <property type="evidence" value="ECO:0007669"/>
    <property type="project" value="TreeGrafter"/>
</dbReference>
<comment type="caution">
    <text evidence="12">The sequence shown here is derived from an EMBL/GenBank/DDBJ whole genome shotgun (WGS) entry which is preliminary data.</text>
</comment>
<evidence type="ECO:0000259" key="10">
    <source>
        <dbReference type="Pfam" id="PF07715"/>
    </source>
</evidence>
<keyword evidence="5" id="KW-0812">Transmembrane</keyword>
<dbReference type="PANTHER" id="PTHR30069">
    <property type="entry name" value="TONB-DEPENDENT OUTER MEMBRANE RECEPTOR"/>
    <property type="match status" value="1"/>
</dbReference>
<comment type="similarity">
    <text evidence="2">Belongs to the TonB-dependent receptor family.</text>
</comment>
<evidence type="ECO:0000313" key="12">
    <source>
        <dbReference type="EMBL" id="PIL41415.1"/>
    </source>
</evidence>
<dbReference type="PANTHER" id="PTHR30069:SF46">
    <property type="entry name" value="OAR PROTEIN"/>
    <property type="match status" value="1"/>
</dbReference>
<evidence type="ECO:0000256" key="3">
    <source>
        <dbReference type="ARBA" id="ARBA00022448"/>
    </source>
</evidence>
<keyword evidence="3" id="KW-0813">Transport</keyword>
<evidence type="ECO:0000256" key="8">
    <source>
        <dbReference type="ARBA" id="ARBA00023237"/>
    </source>
</evidence>
<dbReference type="InterPro" id="IPR057601">
    <property type="entry name" value="Oar-like_b-barrel"/>
</dbReference>
<feature type="chain" id="PRO_5013842850" evidence="9">
    <location>
        <begin position="28"/>
        <end position="1139"/>
    </location>
</feature>
<dbReference type="Gene3D" id="2.60.40.1120">
    <property type="entry name" value="Carboxypeptidase-like, regulatory domain"/>
    <property type="match status" value="1"/>
</dbReference>
<keyword evidence="4" id="KW-1134">Transmembrane beta strand</keyword>